<dbReference type="SMART" id="SM00448">
    <property type="entry name" value="REC"/>
    <property type="match status" value="1"/>
</dbReference>
<evidence type="ECO:0000313" key="4">
    <source>
        <dbReference type="Proteomes" id="UP001065174"/>
    </source>
</evidence>
<dbReference type="PANTHER" id="PTHR44520">
    <property type="entry name" value="RESPONSE REGULATOR RCP1-RELATED"/>
    <property type="match status" value="1"/>
</dbReference>
<feature type="modified residue" description="4-aspartylphosphate" evidence="1">
    <location>
        <position position="68"/>
    </location>
</feature>
<reference evidence="3" key="1">
    <citation type="submission" date="2022-09" db="EMBL/GenBank/DDBJ databases">
        <title>Comparative genomics and taxonomic characterization of three novel marine species of genus Reichenbachiella exhibiting antioxidant and polysaccharide degradation activities.</title>
        <authorList>
            <person name="Muhammad N."/>
            <person name="Lee Y.-J."/>
            <person name="Ko J."/>
            <person name="Kim S.-G."/>
        </authorList>
    </citation>
    <scope>NUCLEOTIDE SEQUENCE</scope>
    <source>
        <strain evidence="3">BKB1-1</strain>
    </source>
</reference>
<dbReference type="InterPro" id="IPR011006">
    <property type="entry name" value="CheY-like_superfamily"/>
</dbReference>
<dbReference type="CDD" id="cd17557">
    <property type="entry name" value="REC_Rcp-like"/>
    <property type="match status" value="1"/>
</dbReference>
<dbReference type="RefSeq" id="WP_262308271.1">
    <property type="nucleotide sequence ID" value="NZ_CP106679.1"/>
</dbReference>
<keyword evidence="1" id="KW-0597">Phosphoprotein</keyword>
<dbReference type="Pfam" id="PF00072">
    <property type="entry name" value="Response_reg"/>
    <property type="match status" value="1"/>
</dbReference>
<dbReference type="SUPFAM" id="SSF52172">
    <property type="entry name" value="CheY-like"/>
    <property type="match status" value="1"/>
</dbReference>
<evidence type="ECO:0000259" key="2">
    <source>
        <dbReference type="PROSITE" id="PS50110"/>
    </source>
</evidence>
<dbReference type="PANTHER" id="PTHR44520:SF1">
    <property type="entry name" value="TWO-COMPONENT SYSTEM REGULATORY PROTEIN"/>
    <property type="match status" value="1"/>
</dbReference>
<dbReference type="Gene3D" id="3.40.50.2300">
    <property type="match status" value="1"/>
</dbReference>
<proteinExistence type="predicted"/>
<accession>A0ABY6CR94</accession>
<organism evidence="3 4">
    <name type="scientific">Reichenbachiella agarivorans</name>
    <dbReference type="NCBI Taxonomy" id="2979464"/>
    <lineage>
        <taxon>Bacteria</taxon>
        <taxon>Pseudomonadati</taxon>
        <taxon>Bacteroidota</taxon>
        <taxon>Cytophagia</taxon>
        <taxon>Cytophagales</taxon>
        <taxon>Reichenbachiellaceae</taxon>
        <taxon>Reichenbachiella</taxon>
    </lineage>
</organism>
<dbReference type="Proteomes" id="UP001065174">
    <property type="component" value="Chromosome"/>
</dbReference>
<gene>
    <name evidence="3" type="ORF">N6H18_10720</name>
</gene>
<feature type="domain" description="Response regulatory" evidence="2">
    <location>
        <begin position="7"/>
        <end position="135"/>
    </location>
</feature>
<sequence length="146" mass="16787">MNYDNIEIVLVEDNPDDAELTMRALKSMKVQNNILWLKDGEEALDFFFARNKYRERDLSINPKVVLLDLKLPKVSGHEILKAIKSSSDIKNIPIVIMTSSEEIVDLKECYSNGANSYVVKPISFEDFTRATKDISLYWMLTNQLPN</sequence>
<dbReference type="InterPro" id="IPR001789">
    <property type="entry name" value="Sig_transdc_resp-reg_receiver"/>
</dbReference>
<evidence type="ECO:0000256" key="1">
    <source>
        <dbReference type="PROSITE-ProRule" id="PRU00169"/>
    </source>
</evidence>
<dbReference type="InterPro" id="IPR052893">
    <property type="entry name" value="TCS_response_regulator"/>
</dbReference>
<dbReference type="PROSITE" id="PS50110">
    <property type="entry name" value="RESPONSE_REGULATORY"/>
    <property type="match status" value="1"/>
</dbReference>
<protein>
    <submittedName>
        <fullName evidence="3">Response regulator</fullName>
    </submittedName>
</protein>
<evidence type="ECO:0000313" key="3">
    <source>
        <dbReference type="EMBL" id="UXP30825.1"/>
    </source>
</evidence>
<dbReference type="EMBL" id="CP106679">
    <property type="protein sequence ID" value="UXP30825.1"/>
    <property type="molecule type" value="Genomic_DNA"/>
</dbReference>
<keyword evidence="4" id="KW-1185">Reference proteome</keyword>
<name>A0ABY6CR94_9BACT</name>